<protein>
    <submittedName>
        <fullName evidence="2">Uncharacterized protein</fullName>
    </submittedName>
</protein>
<proteinExistence type="predicted"/>
<evidence type="ECO:0000313" key="3">
    <source>
        <dbReference type="Proteomes" id="UP000284407"/>
    </source>
</evidence>
<sequence>MFAASSSVTVCLIAALAAGSAVAAQDAATVGKAFADNCFSPYLTAEKARAKVGPSGARIDFYDLRPLSSVAPSPVTGREMTPGTDRRCEVAFEGSDIATAAEWLSIGLEQEGLASRATDVPAGFSMQEGAIEFGAAKLNPDRIAVVQIGVRSYGAGQETFINVERLIPLSETKR</sequence>
<gene>
    <name evidence="2" type="ORF">C8N30_2436</name>
</gene>
<feature type="signal peptide" evidence="1">
    <location>
        <begin position="1"/>
        <end position="23"/>
    </location>
</feature>
<keyword evidence="3" id="KW-1185">Reference proteome</keyword>
<dbReference type="STRING" id="1443111.Z949_520"/>
<dbReference type="EMBL" id="RAQK01000001">
    <property type="protein sequence ID" value="RKE97807.1"/>
    <property type="molecule type" value="Genomic_DNA"/>
</dbReference>
<comment type="caution">
    <text evidence="2">The sequence shown here is derived from an EMBL/GenBank/DDBJ whole genome shotgun (WGS) entry which is preliminary data.</text>
</comment>
<feature type="chain" id="PRO_5019374161" evidence="1">
    <location>
        <begin position="24"/>
        <end position="174"/>
    </location>
</feature>
<keyword evidence="1" id="KW-0732">Signal</keyword>
<evidence type="ECO:0000313" key="2">
    <source>
        <dbReference type="EMBL" id="RKE97807.1"/>
    </source>
</evidence>
<evidence type="ECO:0000256" key="1">
    <source>
        <dbReference type="SAM" id="SignalP"/>
    </source>
</evidence>
<dbReference type="Proteomes" id="UP000284407">
    <property type="component" value="Unassembled WGS sequence"/>
</dbReference>
<dbReference type="AlphaFoldDB" id="A0A420DUL5"/>
<organism evidence="2 3">
    <name type="scientific">Sulfitobacter guttiformis</name>
    <dbReference type="NCBI Taxonomy" id="74349"/>
    <lineage>
        <taxon>Bacteria</taxon>
        <taxon>Pseudomonadati</taxon>
        <taxon>Pseudomonadota</taxon>
        <taxon>Alphaproteobacteria</taxon>
        <taxon>Rhodobacterales</taxon>
        <taxon>Roseobacteraceae</taxon>
        <taxon>Sulfitobacter</taxon>
    </lineage>
</organism>
<reference evidence="2 3" key="1">
    <citation type="submission" date="2018-09" db="EMBL/GenBank/DDBJ databases">
        <title>Genomic Encyclopedia of Archaeal and Bacterial Type Strains, Phase II (KMG-II): from individual species to whole genera.</title>
        <authorList>
            <person name="Goeker M."/>
        </authorList>
    </citation>
    <scope>NUCLEOTIDE SEQUENCE [LARGE SCALE GENOMIC DNA]</scope>
    <source>
        <strain evidence="2 3">DSM 11458</strain>
    </source>
</reference>
<name>A0A420DUL5_9RHOB</name>
<accession>A0A420DUL5</accession>
<dbReference type="RefSeq" id="WP_025061193.1">
    <property type="nucleotide sequence ID" value="NZ_RAQK01000001.1"/>
</dbReference>